<dbReference type="AlphaFoldDB" id="A0A941FMA2"/>
<feature type="region of interest" description="Disordered" evidence="1">
    <location>
        <begin position="1"/>
        <end position="37"/>
    </location>
</feature>
<gene>
    <name evidence="2" type="ORF">KEH51_26125</name>
</gene>
<evidence type="ECO:0000256" key="1">
    <source>
        <dbReference type="SAM" id="MobiDB-lite"/>
    </source>
</evidence>
<reference evidence="2" key="1">
    <citation type="submission" date="2021-04" db="EMBL/GenBank/DDBJ databases">
        <title>Whole genome sequencing of Enterococci isolates from hospitalized patients.</title>
        <authorList>
            <person name="Ogoti B.M."/>
            <person name="Onyambu F.G."/>
        </authorList>
    </citation>
    <scope>NUCLEOTIDE SEQUENCE</scope>
    <source>
        <strain evidence="2">242</strain>
    </source>
</reference>
<protein>
    <submittedName>
        <fullName evidence="2">Uncharacterized protein</fullName>
    </submittedName>
</protein>
<feature type="compositionally biased region" description="Basic and acidic residues" evidence="1">
    <location>
        <begin position="13"/>
        <end position="28"/>
    </location>
</feature>
<evidence type="ECO:0000313" key="2">
    <source>
        <dbReference type="EMBL" id="MBR8646106.1"/>
    </source>
</evidence>
<sequence length="104" mass="11679">MEKVTGRYSKITGHPEYDNRRGHRRNQESRTVTSGKVGGERRAVLVKAFENPITNRDSTTLLAYYGSLSSYGELAERVTEANVDKIFAANIKELENLKNGVSEM</sequence>
<accession>A0A941FMA2</accession>
<proteinExistence type="predicted"/>
<evidence type="ECO:0000313" key="3">
    <source>
        <dbReference type="Proteomes" id="UP000680045"/>
    </source>
</evidence>
<organism evidence="2 3">
    <name type="scientific">Peribacillus frigoritolerans</name>
    <dbReference type="NCBI Taxonomy" id="450367"/>
    <lineage>
        <taxon>Bacteria</taxon>
        <taxon>Bacillati</taxon>
        <taxon>Bacillota</taxon>
        <taxon>Bacilli</taxon>
        <taxon>Bacillales</taxon>
        <taxon>Bacillaceae</taxon>
        <taxon>Peribacillus</taxon>
    </lineage>
</organism>
<comment type="caution">
    <text evidence="2">The sequence shown here is derived from an EMBL/GenBank/DDBJ whole genome shotgun (WGS) entry which is preliminary data.</text>
</comment>
<name>A0A941FMA2_9BACI</name>
<dbReference type="Proteomes" id="UP000680045">
    <property type="component" value="Unassembled WGS sequence"/>
</dbReference>
<dbReference type="EMBL" id="JAGTPW010000068">
    <property type="protein sequence ID" value="MBR8646106.1"/>
    <property type="molecule type" value="Genomic_DNA"/>
</dbReference>